<reference evidence="2" key="1">
    <citation type="journal article" date="2023" name="DNA Res.">
        <title>Chromosome-level genome assembly of Phrynocephalus forsythii using third-generation DNA sequencing and Hi-C analysis.</title>
        <authorList>
            <person name="Qi Y."/>
            <person name="Zhao W."/>
            <person name="Zhao Y."/>
            <person name="Niu C."/>
            <person name="Cao S."/>
            <person name="Zhang Y."/>
        </authorList>
    </citation>
    <scope>NUCLEOTIDE SEQUENCE</scope>
    <source>
        <tissue evidence="2">Muscle</tissue>
    </source>
</reference>
<accession>A0A9Q1B3V3</accession>
<evidence type="ECO:0000313" key="2">
    <source>
        <dbReference type="EMBL" id="KAJ7332625.1"/>
    </source>
</evidence>
<organism evidence="2 3">
    <name type="scientific">Phrynocephalus forsythii</name>
    <dbReference type="NCBI Taxonomy" id="171643"/>
    <lineage>
        <taxon>Eukaryota</taxon>
        <taxon>Metazoa</taxon>
        <taxon>Chordata</taxon>
        <taxon>Craniata</taxon>
        <taxon>Vertebrata</taxon>
        <taxon>Euteleostomi</taxon>
        <taxon>Lepidosauria</taxon>
        <taxon>Squamata</taxon>
        <taxon>Bifurcata</taxon>
        <taxon>Unidentata</taxon>
        <taxon>Episquamata</taxon>
        <taxon>Toxicofera</taxon>
        <taxon>Iguania</taxon>
        <taxon>Acrodonta</taxon>
        <taxon>Agamidae</taxon>
        <taxon>Agaminae</taxon>
        <taxon>Phrynocephalus</taxon>
    </lineage>
</organism>
<sequence length="78" mass="8516">NAKDYLEGGLSKSYSASSNTLGIDLWRGRRCCSGNLLLPPLSQRQSESARTPDRENISRPTTLPLLTLPSIAITTCHD</sequence>
<feature type="non-terminal residue" evidence="2">
    <location>
        <position position="78"/>
    </location>
</feature>
<dbReference type="PANTHER" id="PTHR40141:SF2">
    <property type="entry name" value="3',5'-CYCLIC-AMP PHOSPHODIESTERASE"/>
    <property type="match status" value="1"/>
</dbReference>
<evidence type="ECO:0000313" key="3">
    <source>
        <dbReference type="Proteomes" id="UP001142489"/>
    </source>
</evidence>
<dbReference type="Proteomes" id="UP001142489">
    <property type="component" value="Unassembled WGS sequence"/>
</dbReference>
<evidence type="ECO:0008006" key="4">
    <source>
        <dbReference type="Google" id="ProtNLM"/>
    </source>
</evidence>
<dbReference type="PANTHER" id="PTHR40141">
    <property type="entry name" value="3',5'-CYCLIC-AMP PHOSPHODIESTERASE-RELATED"/>
    <property type="match status" value="1"/>
</dbReference>
<feature type="non-terminal residue" evidence="2">
    <location>
        <position position="1"/>
    </location>
</feature>
<feature type="region of interest" description="Disordered" evidence="1">
    <location>
        <begin position="42"/>
        <end position="61"/>
    </location>
</feature>
<evidence type="ECO:0000256" key="1">
    <source>
        <dbReference type="SAM" id="MobiDB-lite"/>
    </source>
</evidence>
<dbReference type="OrthoDB" id="6111453at2759"/>
<name>A0A9Q1B3V3_9SAUR</name>
<gene>
    <name evidence="2" type="ORF">JRQ81_014805</name>
</gene>
<keyword evidence="3" id="KW-1185">Reference proteome</keyword>
<proteinExistence type="predicted"/>
<dbReference type="EMBL" id="JAPFRF010000005">
    <property type="protein sequence ID" value="KAJ7332625.1"/>
    <property type="molecule type" value="Genomic_DNA"/>
</dbReference>
<dbReference type="AlphaFoldDB" id="A0A9Q1B3V3"/>
<comment type="caution">
    <text evidence="2">The sequence shown here is derived from an EMBL/GenBank/DDBJ whole genome shotgun (WGS) entry which is preliminary data.</text>
</comment>
<protein>
    <recommendedName>
        <fullName evidence="4">cAMP-specific 3',5'-cyclic phosphodiesterase 4B</fullName>
    </recommendedName>
</protein>